<evidence type="ECO:0000313" key="9">
    <source>
        <dbReference type="Proteomes" id="UP000027855"/>
    </source>
</evidence>
<evidence type="ECO:0000313" key="11">
    <source>
        <dbReference type="Proteomes" id="UP000273998"/>
    </source>
</evidence>
<reference evidence="4 10" key="3">
    <citation type="submission" date="2017-08" db="EMBL/GenBank/DDBJ databases">
        <title>Streptococcus salivarius strain HS0302 Genome.</title>
        <authorList>
            <person name="Smith J."/>
            <person name="Deng P."/>
            <person name="Geng M."/>
        </authorList>
    </citation>
    <scope>NUCLEOTIDE SEQUENCE [LARGE SCALE GENOMIC DNA]</scope>
    <source>
        <strain evidence="4 10">HS0302</strain>
    </source>
</reference>
<reference evidence="1 9" key="1">
    <citation type="submission" date="2014-04" db="EMBL/GenBank/DDBJ databases">
        <title>Variable characteristics of bacteriocin-producing Streptococcus salivarius strains isolated from Malaysian subjects.</title>
        <authorList>
            <person name="Philip K."/>
            <person name="Barbour A."/>
        </authorList>
    </citation>
    <scope>NUCLEOTIDE SEQUENCE [LARGE SCALE GENOMIC DNA]</scope>
    <source>
        <strain evidence="1 9">NU10</strain>
    </source>
</reference>
<dbReference type="Proteomes" id="UP000516705">
    <property type="component" value="Chromosome"/>
</dbReference>
<evidence type="ECO:0000313" key="5">
    <source>
        <dbReference type="EMBL" id="QEM31828.1"/>
    </source>
</evidence>
<dbReference type="KEGG" id="strs:SSAL8618_09535"/>
<organism evidence="1 9">
    <name type="scientific">Streptococcus salivarius</name>
    <dbReference type="NCBI Taxonomy" id="1304"/>
    <lineage>
        <taxon>Bacteria</taxon>
        <taxon>Bacillati</taxon>
        <taxon>Bacillota</taxon>
        <taxon>Bacilli</taxon>
        <taxon>Lactobacillales</taxon>
        <taxon>Streptococcaceae</taxon>
        <taxon>Streptococcus</taxon>
    </lineage>
</organism>
<dbReference type="Proteomes" id="UP000273998">
    <property type="component" value="Unassembled WGS sequence"/>
</dbReference>
<reference evidence="8 11" key="4">
    <citation type="submission" date="2018-11" db="EMBL/GenBank/DDBJ databases">
        <title>Species Designations Belie Phenotypic and Genotypic Heterogeneity in Oral Streptococci.</title>
        <authorList>
            <person name="Velsko I."/>
        </authorList>
    </citation>
    <scope>NUCLEOTIDE SEQUENCE [LARGE SCALE GENOMIC DNA]</scope>
    <source>
        <strain evidence="8 11">BCC42</strain>
    </source>
</reference>
<dbReference type="PATRIC" id="fig|1304.173.peg.1879"/>
<proteinExistence type="predicted"/>
<evidence type="ECO:0000313" key="3">
    <source>
        <dbReference type="EMBL" id="MTR27904.1"/>
    </source>
</evidence>
<reference evidence="6 13" key="2">
    <citation type="submission" date="2016-11" db="EMBL/GenBank/DDBJ databases">
        <title>The potential of Streptococcus salivarius to inhibit the production of volatile sulphur compounds in the oral cavity.</title>
        <authorList>
            <person name="Sun L."/>
            <person name="Li Z."/>
            <person name="Jin D."/>
            <person name="Zhao H."/>
        </authorList>
    </citation>
    <scope>NUCLEOTIDE SEQUENCE [LARGE SCALE GENOMIC DNA]</scope>
    <source>
        <strain evidence="6 13">ICDC2</strain>
    </source>
</reference>
<reference evidence="5 12" key="6">
    <citation type="submission" date="2019-06" db="EMBL/GenBank/DDBJ databases">
        <title>Complete genome sequence of Streptococcus salivarius LAB813.</title>
        <authorList>
            <person name="Levesque C.M."/>
            <person name="Gong S.-G."/>
            <person name="Dufour D."/>
            <person name="Barbour A."/>
        </authorList>
    </citation>
    <scope>NUCLEOTIDE SEQUENCE [LARGE SCALE GENOMIC DNA]</scope>
    <source>
        <strain evidence="5 12">LAB813</strain>
    </source>
</reference>
<dbReference type="Pfam" id="PF06279">
    <property type="entry name" value="DUF1033"/>
    <property type="match status" value="1"/>
</dbReference>
<evidence type="ECO:0000313" key="7">
    <source>
        <dbReference type="EMBL" id="QMI51776.1"/>
    </source>
</evidence>
<protein>
    <submittedName>
        <fullName evidence="4">DUF1033 domain-containing protein</fullName>
    </submittedName>
    <submittedName>
        <fullName evidence="2">DUF1033 family protein</fullName>
    </submittedName>
    <submittedName>
        <fullName evidence="1">Superoxide dismutase</fullName>
    </submittedName>
</protein>
<sequence length="120" mass="14823">MYQVVEMKGDLEPWWFLEGWQEDIISTKEFENFYDALKYYKKLWFAMEETLPSYISRSSVMTAFWDQEDKHWCEECDEYLQVYQSIALLDDWQEIPEEKYRPGYEKRNDLPNHAHCKIKR</sequence>
<evidence type="ECO:0000313" key="13">
    <source>
        <dbReference type="Proteomes" id="UP000422997"/>
    </source>
</evidence>
<dbReference type="EMBL" id="NSIW01000002">
    <property type="protein sequence ID" value="PZD57357.1"/>
    <property type="molecule type" value="Genomic_DNA"/>
</dbReference>
<evidence type="ECO:0000313" key="6">
    <source>
        <dbReference type="EMBL" id="QGU81392.1"/>
    </source>
</evidence>
<dbReference type="Proteomes" id="UP000248776">
    <property type="component" value="Unassembled WGS sequence"/>
</dbReference>
<dbReference type="Proteomes" id="UP000027855">
    <property type="component" value="Unassembled WGS sequence"/>
</dbReference>
<reference evidence="2" key="8">
    <citation type="submission" date="2023-01" db="EMBL/GenBank/DDBJ databases">
        <title>Human gut microbiome strain richness.</title>
        <authorList>
            <person name="Chen-Liaw A."/>
        </authorList>
    </citation>
    <scope>NUCLEOTIDE SEQUENCE</scope>
    <source>
        <strain evidence="2">1001283st1_B9_1001283B150217_161031</strain>
    </source>
</reference>
<reference evidence="7 15" key="7">
    <citation type="journal article" date="2020" name="Microbiol. Resour. Announc.">
        <title>Complete Genome Sequence of Streptococcus salivarius DB-B5, a Novel Probiotic Candidate Isolated from the Supragingival Plaque of a Healthy Female Subject.</title>
        <authorList>
            <person name="Fields F.R."/>
            <person name="Li X."/>
            <person name="Navarre W.W."/>
            <person name="Naito M."/>
        </authorList>
    </citation>
    <scope>NUCLEOTIDE SEQUENCE [LARGE SCALE GENOMIC DNA]</scope>
    <source>
        <strain evidence="7 15">DB-B5</strain>
    </source>
</reference>
<evidence type="ECO:0000313" key="12">
    <source>
        <dbReference type="Proteomes" id="UP000322622"/>
    </source>
</evidence>
<evidence type="ECO:0000313" key="4">
    <source>
        <dbReference type="EMBL" id="PZD57357.1"/>
    </source>
</evidence>
<dbReference type="Proteomes" id="UP000322622">
    <property type="component" value="Chromosome"/>
</dbReference>
<evidence type="ECO:0000313" key="1">
    <source>
        <dbReference type="EMBL" id="KEO45638.1"/>
    </source>
</evidence>
<dbReference type="EMBL" id="WMYO01000005">
    <property type="protein sequence ID" value="MTR27904.1"/>
    <property type="molecule type" value="Genomic_DNA"/>
</dbReference>
<dbReference type="Proteomes" id="UP000439678">
    <property type="component" value="Unassembled WGS sequence"/>
</dbReference>
<name>A0A074IV53_STRSL</name>
<reference evidence="3 14" key="5">
    <citation type="journal article" date="2019" name="Nat. Med.">
        <title>A library of human gut bacterial isolates paired with longitudinal multiomics data enables mechanistic microbiome research.</title>
        <authorList>
            <person name="Poyet M."/>
            <person name="Groussin M."/>
            <person name="Gibbons S.M."/>
            <person name="Avila-Pacheco J."/>
            <person name="Jiang X."/>
            <person name="Kearney S.M."/>
            <person name="Perrotta A.R."/>
            <person name="Berdy B."/>
            <person name="Zhao S."/>
            <person name="Lieberman T.D."/>
            <person name="Swanson P.K."/>
            <person name="Smith M."/>
            <person name="Roesemann S."/>
            <person name="Alexander J.E."/>
            <person name="Rich S.A."/>
            <person name="Livny J."/>
            <person name="Vlamakis H."/>
            <person name="Clish C."/>
            <person name="Bullock K."/>
            <person name="Deik A."/>
            <person name="Scott J."/>
            <person name="Pierce K.A."/>
            <person name="Xavier R.J."/>
            <person name="Alm E.J."/>
        </authorList>
    </citation>
    <scope>NUCLEOTIDE SEQUENCE [LARGE SCALE GENOMIC DNA]</scope>
    <source>
        <strain evidence="3 14">BIOML-A4</strain>
    </source>
</reference>
<dbReference type="EMBL" id="RJNF01000004">
    <property type="protein sequence ID" value="RSI59287.1"/>
    <property type="molecule type" value="Genomic_DNA"/>
</dbReference>
<dbReference type="Proteomes" id="UP001212483">
    <property type="component" value="Unassembled WGS sequence"/>
</dbReference>
<gene>
    <name evidence="6" type="ORF">BSR19_09875</name>
    <name evidence="4" type="ORF">CKU37_01135</name>
    <name evidence="8" type="ORF">D8867_02200</name>
    <name evidence="1" type="ORF">DL07_00985</name>
    <name evidence="5" type="ORF">FHI56_02545</name>
    <name evidence="3" type="ORF">GMC65_05970</name>
    <name evidence="7" type="ORF">HRE60_08975</name>
    <name evidence="2" type="ORF">PNU22_04615</name>
</gene>
<dbReference type="EMBL" id="CP018187">
    <property type="protein sequence ID" value="QGU81392.1"/>
    <property type="molecule type" value="Genomic_DNA"/>
</dbReference>
<dbReference type="EMBL" id="JJMT01000010">
    <property type="protein sequence ID" value="KEO45638.1"/>
    <property type="molecule type" value="Genomic_DNA"/>
</dbReference>
<dbReference type="RefSeq" id="WP_002887019.1">
    <property type="nucleotide sequence ID" value="NZ_AP031488.1"/>
</dbReference>
<evidence type="ECO:0000313" key="10">
    <source>
        <dbReference type="Proteomes" id="UP000248776"/>
    </source>
</evidence>
<dbReference type="InterPro" id="IPR010434">
    <property type="entry name" value="DUF1033"/>
</dbReference>
<accession>A0A074IV53</accession>
<evidence type="ECO:0000313" key="2">
    <source>
        <dbReference type="EMBL" id="MDB8605764.1"/>
    </source>
</evidence>
<evidence type="ECO:0000313" key="8">
    <source>
        <dbReference type="EMBL" id="RSI59287.1"/>
    </source>
</evidence>
<dbReference type="EMBL" id="CP040804">
    <property type="protein sequence ID" value="QEM31828.1"/>
    <property type="molecule type" value="Genomic_DNA"/>
</dbReference>
<dbReference type="OMA" id="WWFFDGW"/>
<dbReference type="AlphaFoldDB" id="A0A074IV53"/>
<dbReference type="Proteomes" id="UP000422997">
    <property type="component" value="Chromosome"/>
</dbReference>
<evidence type="ECO:0000313" key="15">
    <source>
        <dbReference type="Proteomes" id="UP000516705"/>
    </source>
</evidence>
<dbReference type="EMBL" id="CP054153">
    <property type="protein sequence ID" value="QMI51776.1"/>
    <property type="molecule type" value="Genomic_DNA"/>
</dbReference>
<evidence type="ECO:0000313" key="14">
    <source>
        <dbReference type="Proteomes" id="UP000439678"/>
    </source>
</evidence>
<dbReference type="EMBL" id="JAQMJO010000003">
    <property type="protein sequence ID" value="MDB8605764.1"/>
    <property type="molecule type" value="Genomic_DNA"/>
</dbReference>